<keyword evidence="2" id="KW-1185">Reference proteome</keyword>
<reference evidence="1" key="1">
    <citation type="submission" date="2022-10" db="EMBL/GenBank/DDBJ databases">
        <title>Genome sequence of Actinomyces israelii ATCC 10048.</title>
        <authorList>
            <person name="Watt R.M."/>
            <person name="Tong W.M."/>
        </authorList>
    </citation>
    <scope>NUCLEOTIDE SEQUENCE</scope>
    <source>
        <strain evidence="1">ATCC 10048</strain>
    </source>
</reference>
<dbReference type="Proteomes" id="UP001072034">
    <property type="component" value="Unassembled WGS sequence"/>
</dbReference>
<evidence type="ECO:0000313" key="1">
    <source>
        <dbReference type="EMBL" id="MCZ0859386.1"/>
    </source>
</evidence>
<proteinExistence type="predicted"/>
<sequence length="121" mass="13187">MATNDQVRALVPSHGDGDDAQFYAVAIQVAAKAARAGQSRLAQELREPRVGLLSATIAGDEGDAVLTASVYIPESQESWFLQKLDEYAATVDEDRPRHQRLIESVERIRRATARLPAAGRS</sequence>
<gene>
    <name evidence="1" type="ORF">OHJ16_15220</name>
</gene>
<accession>A0ABT4ICC4</accession>
<protein>
    <submittedName>
        <fullName evidence="1">Uncharacterized protein</fullName>
    </submittedName>
</protein>
<evidence type="ECO:0000313" key="2">
    <source>
        <dbReference type="Proteomes" id="UP001072034"/>
    </source>
</evidence>
<dbReference type="EMBL" id="JAPTMY010000050">
    <property type="protein sequence ID" value="MCZ0859386.1"/>
    <property type="molecule type" value="Genomic_DNA"/>
</dbReference>
<comment type="caution">
    <text evidence="1">The sequence shown here is derived from an EMBL/GenBank/DDBJ whole genome shotgun (WGS) entry which is preliminary data.</text>
</comment>
<dbReference type="RefSeq" id="WP_268918603.1">
    <property type="nucleotide sequence ID" value="NZ_JAPTMY010000050.1"/>
</dbReference>
<name>A0ABT4ICC4_9ACTO</name>
<organism evidence="1 2">
    <name type="scientific">Actinomyces israelii</name>
    <dbReference type="NCBI Taxonomy" id="1659"/>
    <lineage>
        <taxon>Bacteria</taxon>
        <taxon>Bacillati</taxon>
        <taxon>Actinomycetota</taxon>
        <taxon>Actinomycetes</taxon>
        <taxon>Actinomycetales</taxon>
        <taxon>Actinomycetaceae</taxon>
        <taxon>Actinomyces</taxon>
    </lineage>
</organism>